<keyword evidence="3" id="KW-0472">Membrane</keyword>
<feature type="region of interest" description="Disordered" evidence="2">
    <location>
        <begin position="567"/>
        <end position="586"/>
    </location>
</feature>
<feature type="coiled-coil region" evidence="1">
    <location>
        <begin position="167"/>
        <end position="194"/>
    </location>
</feature>
<reference evidence="4" key="2">
    <citation type="journal article" date="2023" name="IMA Fungus">
        <title>Comparative genomic study of the Penicillium genus elucidates a diverse pangenome and 15 lateral gene transfer events.</title>
        <authorList>
            <person name="Petersen C."/>
            <person name="Sorensen T."/>
            <person name="Nielsen M.R."/>
            <person name="Sondergaard T.E."/>
            <person name="Sorensen J.L."/>
            <person name="Fitzpatrick D.A."/>
            <person name="Frisvad J.C."/>
            <person name="Nielsen K.L."/>
        </authorList>
    </citation>
    <scope>NUCLEOTIDE SEQUENCE</scope>
    <source>
        <strain evidence="4">IBT 16125</strain>
    </source>
</reference>
<name>A0AAD6CFR2_9EURO</name>
<organism evidence="4 5">
    <name type="scientific">Penicillium daleae</name>
    <dbReference type="NCBI Taxonomy" id="63821"/>
    <lineage>
        <taxon>Eukaryota</taxon>
        <taxon>Fungi</taxon>
        <taxon>Dikarya</taxon>
        <taxon>Ascomycota</taxon>
        <taxon>Pezizomycotina</taxon>
        <taxon>Eurotiomycetes</taxon>
        <taxon>Eurotiomycetidae</taxon>
        <taxon>Eurotiales</taxon>
        <taxon>Aspergillaceae</taxon>
        <taxon>Penicillium</taxon>
    </lineage>
</organism>
<sequence>MKLFNNFVFPAVAFVLLGIVRLLVTLILLLAVGATSVVRPLGVDPAFLVRSSATKSDENNNKETLSGVKMATTTSTPNPGPDEMPHLAQPVNTRSMDERELMMENRERNVYLAQKDLEEDQAKFAADLNELASYRRANASYVDFCFNLKKRRADLLRPYRQAEWDLQAKMQSRIDKLEMDLRVARNRNSDYDRRLTENRRTVAKEVAMKVEKELVRREDELVHQVRMELDAARHSAKTFEDQLAEAISTNSDLSAKLTEATKEYAELKDEFDSYRQSLDEAAGRLQWGMRPDADNDLTICGTEDDPRASHVAALREIDRLRGVQLALSKHHSDTYRIKNGMIHKYGLEKRKLECKVNLLERDLSALNTQIANLTNLPLTEKKDAAVQTEFSTIQTDAVTQNDALALTDNIAQSGAPAQTEASVQTDQVLTYTVQEVQAYWDERVELEKANDLANGRVEILEKECNEKLAELDLVQQRYVNALDHIHRVHMPADALRDTVDSANQAYEKVMKAYQDPNMNMQLVTLLAEGGDLQESLESLQLSADIVVDGLKKTDDGMDFVEEARSIRQQLQARKEKSSTEGSGSTT</sequence>
<dbReference type="GeneID" id="81596043"/>
<keyword evidence="5" id="KW-1185">Reference proteome</keyword>
<dbReference type="EMBL" id="JAPVEA010000002">
    <property type="protein sequence ID" value="KAJ5460865.1"/>
    <property type="molecule type" value="Genomic_DNA"/>
</dbReference>
<evidence type="ECO:0000256" key="1">
    <source>
        <dbReference type="SAM" id="Coils"/>
    </source>
</evidence>
<reference evidence="4" key="1">
    <citation type="submission" date="2022-12" db="EMBL/GenBank/DDBJ databases">
        <authorList>
            <person name="Petersen C."/>
        </authorList>
    </citation>
    <scope>NUCLEOTIDE SEQUENCE</scope>
    <source>
        <strain evidence="4">IBT 16125</strain>
    </source>
</reference>
<feature type="region of interest" description="Disordered" evidence="2">
    <location>
        <begin position="53"/>
        <end position="89"/>
    </location>
</feature>
<dbReference type="RefSeq" id="XP_056769907.1">
    <property type="nucleotide sequence ID" value="XM_056905800.1"/>
</dbReference>
<protein>
    <submittedName>
        <fullName evidence="4">Uncharacterized protein</fullName>
    </submittedName>
</protein>
<gene>
    <name evidence="4" type="ORF">N7458_002417</name>
</gene>
<dbReference type="AlphaFoldDB" id="A0AAD6CFR2"/>
<evidence type="ECO:0000256" key="3">
    <source>
        <dbReference type="SAM" id="Phobius"/>
    </source>
</evidence>
<evidence type="ECO:0000256" key="2">
    <source>
        <dbReference type="SAM" id="MobiDB-lite"/>
    </source>
</evidence>
<dbReference type="Proteomes" id="UP001213681">
    <property type="component" value="Unassembled WGS sequence"/>
</dbReference>
<feature type="coiled-coil region" evidence="1">
    <location>
        <begin position="243"/>
        <end position="284"/>
    </location>
</feature>
<accession>A0AAD6CFR2</accession>
<feature type="coiled-coil region" evidence="1">
    <location>
        <begin position="443"/>
        <end position="512"/>
    </location>
</feature>
<feature type="transmembrane region" description="Helical" evidence="3">
    <location>
        <begin position="7"/>
        <end position="32"/>
    </location>
</feature>
<evidence type="ECO:0000313" key="4">
    <source>
        <dbReference type="EMBL" id="KAJ5460865.1"/>
    </source>
</evidence>
<keyword evidence="3" id="KW-1133">Transmembrane helix</keyword>
<proteinExistence type="predicted"/>
<comment type="caution">
    <text evidence="4">The sequence shown here is derived from an EMBL/GenBank/DDBJ whole genome shotgun (WGS) entry which is preliminary data.</text>
</comment>
<keyword evidence="1" id="KW-0175">Coiled coil</keyword>
<feature type="coiled-coil region" evidence="1">
    <location>
        <begin position="342"/>
        <end position="376"/>
    </location>
</feature>
<keyword evidence="3" id="KW-0812">Transmembrane</keyword>
<evidence type="ECO:0000313" key="5">
    <source>
        <dbReference type="Proteomes" id="UP001213681"/>
    </source>
</evidence>